<dbReference type="InterPro" id="IPR021176">
    <property type="entry name" value="Competence-induced_CoiA"/>
</dbReference>
<dbReference type="InterPro" id="IPR057253">
    <property type="entry name" value="CoiA-like_N"/>
</dbReference>
<organism evidence="4">
    <name type="scientific">Ornithinibacillus sp. 4-3</name>
    <dbReference type="NCBI Taxonomy" id="3231488"/>
    <lineage>
        <taxon>Bacteria</taxon>
        <taxon>Bacillati</taxon>
        <taxon>Bacillota</taxon>
        <taxon>Bacilli</taxon>
        <taxon>Bacillales</taxon>
        <taxon>Bacillaceae</taxon>
        <taxon>Ornithinibacillus</taxon>
    </lineage>
</organism>
<dbReference type="Pfam" id="PF25164">
    <property type="entry name" value="CoiA_N"/>
    <property type="match status" value="1"/>
</dbReference>
<protein>
    <submittedName>
        <fullName evidence="4">Competence protein CoiA</fullName>
    </submittedName>
</protein>
<sequence length="387" mass="45702">MLQAKTNTGELIMLTPFSRKEIDVLRRKESFYCPVCDEQVIIKAGKQVIPHFAHRHKSNCYLQEGGEGAYHEAGKLQLYHWLQQQRLPVKLEHYLPEINQRPDLFLEFNNRRIVIEFQCARVPIEQIQARNKGYLQTGIVPIWILGANLFKRLSTNHLKLDQFLRQFIHKFSIEHPPSLYFFHPENLQFVSFQHIYPATGKKAIGTFLFQSLSKLLFSEIFAVKSLSEQLLYELWSKEKSKWRVSKRIGKWYKWLYEKGTNIDYLPSCIHLPVPGQILMKSPLWEWQSKLCLELIRQIKIGDIFTLQTCFHLLKDDYYSPENYPLFSSTINPIEAYLKLLEALQIIQEVSPNQYIKIHPLLFHTNLFSAMHEDRQVCNILKQIKKQA</sequence>
<dbReference type="RefSeq" id="WP_368654566.1">
    <property type="nucleotide sequence ID" value="NZ_CP162599.1"/>
</dbReference>
<feature type="domain" description="Competence protein CoiA C-terminal" evidence="3">
    <location>
        <begin position="244"/>
        <end position="360"/>
    </location>
</feature>
<proteinExistence type="predicted"/>
<evidence type="ECO:0000259" key="3">
    <source>
        <dbReference type="Pfam" id="PF25166"/>
    </source>
</evidence>
<dbReference type="InterPro" id="IPR010330">
    <property type="entry name" value="CoiA_nuc"/>
</dbReference>
<evidence type="ECO:0000259" key="2">
    <source>
        <dbReference type="Pfam" id="PF25164"/>
    </source>
</evidence>
<name>A0AB39HRX3_9BACI</name>
<reference evidence="4" key="1">
    <citation type="submission" date="2024-07" db="EMBL/GenBank/DDBJ databases">
        <title>Halotolerant mesophilic bacterium Ornithinibacillus sp. 4-3, sp. nov., isolated from soil.</title>
        <authorList>
            <person name="Sidarenka A.V."/>
            <person name="Guliayeva D.E."/>
            <person name="Leanovich S.I."/>
            <person name="Hileuskaya K.S."/>
            <person name="Akhremchuk A.E."/>
            <person name="Sikolenko M.A."/>
            <person name="Valentovich L.N."/>
        </authorList>
    </citation>
    <scope>NUCLEOTIDE SEQUENCE</scope>
    <source>
        <strain evidence="4">4-3</strain>
    </source>
</reference>
<dbReference type="Pfam" id="PF06054">
    <property type="entry name" value="CoiA_nuc"/>
    <property type="match status" value="1"/>
</dbReference>
<dbReference type="Pfam" id="PF25166">
    <property type="entry name" value="CoiA_C"/>
    <property type="match status" value="1"/>
</dbReference>
<gene>
    <name evidence="4" type="ORF">AB4Y30_05910</name>
</gene>
<dbReference type="PIRSF" id="PIRSF007487">
    <property type="entry name" value="Competence-induced_CoiA_bac"/>
    <property type="match status" value="1"/>
</dbReference>
<dbReference type="InterPro" id="IPR057252">
    <property type="entry name" value="CoiA_C"/>
</dbReference>
<dbReference type="EMBL" id="CP162599">
    <property type="protein sequence ID" value="XDK33888.1"/>
    <property type="molecule type" value="Genomic_DNA"/>
</dbReference>
<evidence type="ECO:0000259" key="1">
    <source>
        <dbReference type="Pfam" id="PF06054"/>
    </source>
</evidence>
<accession>A0AB39HRX3</accession>
<feature type="domain" description="Competence protein CoiA nuclease-like" evidence="1">
    <location>
        <begin position="67"/>
        <end position="223"/>
    </location>
</feature>
<evidence type="ECO:0000313" key="4">
    <source>
        <dbReference type="EMBL" id="XDK33888.1"/>
    </source>
</evidence>
<dbReference type="AlphaFoldDB" id="A0AB39HRX3"/>
<feature type="domain" description="Competence protein CoiA-like N-terminal" evidence="2">
    <location>
        <begin position="17"/>
        <end position="61"/>
    </location>
</feature>